<feature type="transmembrane region" description="Helical" evidence="7">
    <location>
        <begin position="69"/>
        <end position="90"/>
    </location>
</feature>
<evidence type="ECO:0000256" key="5">
    <source>
        <dbReference type="ARBA" id="ARBA00023136"/>
    </source>
</evidence>
<evidence type="ECO:0000256" key="1">
    <source>
        <dbReference type="ARBA" id="ARBA00004651"/>
    </source>
</evidence>
<dbReference type="Gene3D" id="1.20.1250.20">
    <property type="entry name" value="MFS general substrate transporter like domains"/>
    <property type="match status" value="1"/>
</dbReference>
<evidence type="ECO:0000256" key="6">
    <source>
        <dbReference type="SAM" id="MobiDB-lite"/>
    </source>
</evidence>
<feature type="transmembrane region" description="Helical" evidence="7">
    <location>
        <begin position="343"/>
        <end position="362"/>
    </location>
</feature>
<protein>
    <submittedName>
        <fullName evidence="9">MFS transporter</fullName>
    </submittedName>
</protein>
<dbReference type="Proteomes" id="UP000547209">
    <property type="component" value="Unassembled WGS sequence"/>
</dbReference>
<feature type="compositionally biased region" description="Basic and acidic residues" evidence="6">
    <location>
        <begin position="1"/>
        <end position="11"/>
    </location>
</feature>
<evidence type="ECO:0000256" key="3">
    <source>
        <dbReference type="ARBA" id="ARBA00022692"/>
    </source>
</evidence>
<evidence type="ECO:0000256" key="2">
    <source>
        <dbReference type="ARBA" id="ARBA00022448"/>
    </source>
</evidence>
<evidence type="ECO:0000313" key="10">
    <source>
        <dbReference type="Proteomes" id="UP000547209"/>
    </source>
</evidence>
<dbReference type="PANTHER" id="PTHR42718">
    <property type="entry name" value="MAJOR FACILITATOR SUPERFAMILY MULTIDRUG TRANSPORTER MFSC"/>
    <property type="match status" value="1"/>
</dbReference>
<organism evidence="9 10">
    <name type="scientific">Cohnella nanjingensis</name>
    <dbReference type="NCBI Taxonomy" id="1387779"/>
    <lineage>
        <taxon>Bacteria</taxon>
        <taxon>Bacillati</taxon>
        <taxon>Bacillota</taxon>
        <taxon>Bacilli</taxon>
        <taxon>Bacillales</taxon>
        <taxon>Paenibacillaceae</taxon>
        <taxon>Cohnella</taxon>
    </lineage>
</organism>
<feature type="transmembrane region" description="Helical" evidence="7">
    <location>
        <begin position="135"/>
        <end position="152"/>
    </location>
</feature>
<feature type="compositionally biased region" description="Low complexity" evidence="6">
    <location>
        <begin position="34"/>
        <end position="60"/>
    </location>
</feature>
<dbReference type="GO" id="GO:0022857">
    <property type="term" value="F:transmembrane transporter activity"/>
    <property type="evidence" value="ECO:0007669"/>
    <property type="project" value="InterPro"/>
</dbReference>
<dbReference type="InterPro" id="IPR036259">
    <property type="entry name" value="MFS_trans_sf"/>
</dbReference>
<sequence>MNQDRPSKDASGEASNGDASGASASGSVPGGASSGSVPGGAAKNTASDAPANGAAPGSPAADTGSADKLVRLLCFILLFSVMNVTMFNIALPDISRAFDLIPSEAGWVVTGYSIIYAIGSLTYGKLADMYPLRKLLTVGLLLFAAGSILGFASQNYPMMLAARFVQSAGASSIPALVMIIPIRLYAPERRGRVLGVIASAIAFASGVGPIVGGFVSDWLDWRYLFLISVGTLATLPFLRRWLPAEDVRPGRFDFVGAALLAGAMATAMLGITRWNGWLLLTGLVLLALFIVRIRMAAHPFVQPAVFRSGGFRAGLASGFLTFGAAFAVTFLTPTMLSHLNHASTADIGLIMFPAAMGAAILGRYGGKLADSKGSVLLIVSALCLLAIGQLALSTFSGHAVWIIALCLIFGNVGVSFFQASMTKLIASTLPREQTGVGMGVVTLSNFMSGAVTGAIVSKIVDHTGAGAPLNPIAKSGEAALFSNIYLFLAIITLITLAIVYAAFGRRQRAQAVTETVKSRA</sequence>
<feature type="transmembrane region" description="Helical" evidence="7">
    <location>
        <begin position="164"/>
        <end position="186"/>
    </location>
</feature>
<feature type="compositionally biased region" description="Low complexity" evidence="6">
    <location>
        <begin position="12"/>
        <end position="27"/>
    </location>
</feature>
<dbReference type="InterPro" id="IPR011701">
    <property type="entry name" value="MFS"/>
</dbReference>
<dbReference type="PROSITE" id="PS50850">
    <property type="entry name" value="MFS"/>
    <property type="match status" value="1"/>
</dbReference>
<feature type="transmembrane region" description="Helical" evidence="7">
    <location>
        <begin position="105"/>
        <end position="123"/>
    </location>
</feature>
<dbReference type="EMBL" id="JACJVP010000022">
    <property type="protein sequence ID" value="MBB6671531.1"/>
    <property type="molecule type" value="Genomic_DNA"/>
</dbReference>
<feature type="transmembrane region" description="Helical" evidence="7">
    <location>
        <begin position="277"/>
        <end position="297"/>
    </location>
</feature>
<evidence type="ECO:0000256" key="7">
    <source>
        <dbReference type="SAM" id="Phobius"/>
    </source>
</evidence>
<dbReference type="PRINTS" id="PR01036">
    <property type="entry name" value="TCRTETB"/>
</dbReference>
<comment type="subcellular location">
    <subcellularLocation>
        <location evidence="1">Cell membrane</location>
        <topology evidence="1">Multi-pass membrane protein</topology>
    </subcellularLocation>
</comment>
<gene>
    <name evidence="9" type="ORF">H7C19_12645</name>
</gene>
<feature type="transmembrane region" description="Helical" evidence="7">
    <location>
        <begin position="254"/>
        <end position="271"/>
    </location>
</feature>
<evidence type="ECO:0000256" key="4">
    <source>
        <dbReference type="ARBA" id="ARBA00022989"/>
    </source>
</evidence>
<feature type="region of interest" description="Disordered" evidence="6">
    <location>
        <begin position="1"/>
        <end position="60"/>
    </location>
</feature>
<accession>A0A7X0VF77</accession>
<feature type="transmembrane region" description="Helical" evidence="7">
    <location>
        <begin position="438"/>
        <end position="460"/>
    </location>
</feature>
<dbReference type="CDD" id="cd17321">
    <property type="entry name" value="MFS_MMR_MDR_like"/>
    <property type="match status" value="1"/>
</dbReference>
<proteinExistence type="predicted"/>
<dbReference type="InterPro" id="IPR020846">
    <property type="entry name" value="MFS_dom"/>
</dbReference>
<keyword evidence="2" id="KW-0813">Transport</keyword>
<dbReference type="Gene3D" id="1.20.1720.10">
    <property type="entry name" value="Multidrug resistance protein D"/>
    <property type="match status" value="1"/>
</dbReference>
<evidence type="ECO:0000259" key="8">
    <source>
        <dbReference type="PROSITE" id="PS50850"/>
    </source>
</evidence>
<feature type="transmembrane region" description="Helical" evidence="7">
    <location>
        <begin position="309"/>
        <end position="331"/>
    </location>
</feature>
<feature type="transmembrane region" description="Helical" evidence="7">
    <location>
        <begin position="374"/>
        <end position="392"/>
    </location>
</feature>
<evidence type="ECO:0000313" key="9">
    <source>
        <dbReference type="EMBL" id="MBB6671531.1"/>
    </source>
</evidence>
<feature type="transmembrane region" description="Helical" evidence="7">
    <location>
        <begin position="193"/>
        <end position="215"/>
    </location>
</feature>
<feature type="transmembrane region" description="Helical" evidence="7">
    <location>
        <begin position="221"/>
        <end position="242"/>
    </location>
</feature>
<feature type="transmembrane region" description="Helical" evidence="7">
    <location>
        <begin position="480"/>
        <end position="503"/>
    </location>
</feature>
<keyword evidence="5 7" id="KW-0472">Membrane</keyword>
<dbReference type="PANTHER" id="PTHR42718:SF9">
    <property type="entry name" value="MAJOR FACILITATOR SUPERFAMILY MULTIDRUG TRANSPORTER MFSC"/>
    <property type="match status" value="1"/>
</dbReference>
<keyword evidence="3 7" id="KW-0812">Transmembrane</keyword>
<dbReference type="GO" id="GO:0005886">
    <property type="term" value="C:plasma membrane"/>
    <property type="evidence" value="ECO:0007669"/>
    <property type="project" value="UniProtKB-SubCell"/>
</dbReference>
<keyword evidence="4 7" id="KW-1133">Transmembrane helix</keyword>
<dbReference type="SUPFAM" id="SSF103473">
    <property type="entry name" value="MFS general substrate transporter"/>
    <property type="match status" value="1"/>
</dbReference>
<feature type="domain" description="Major facilitator superfamily (MFS) profile" evidence="8">
    <location>
        <begin position="69"/>
        <end position="507"/>
    </location>
</feature>
<keyword evidence="10" id="KW-1185">Reference proteome</keyword>
<feature type="transmembrane region" description="Helical" evidence="7">
    <location>
        <begin position="398"/>
        <end position="417"/>
    </location>
</feature>
<dbReference type="AlphaFoldDB" id="A0A7X0VF77"/>
<name>A0A7X0VF77_9BACL</name>
<dbReference type="RefSeq" id="WP_185143015.1">
    <property type="nucleotide sequence ID" value="NZ_JACJVP010000022.1"/>
</dbReference>
<dbReference type="Pfam" id="PF07690">
    <property type="entry name" value="MFS_1"/>
    <property type="match status" value="1"/>
</dbReference>
<reference evidence="9 10" key="1">
    <citation type="submission" date="2020-08" db="EMBL/GenBank/DDBJ databases">
        <title>Cohnella phylogeny.</title>
        <authorList>
            <person name="Dunlap C."/>
        </authorList>
    </citation>
    <scope>NUCLEOTIDE SEQUENCE [LARGE SCALE GENOMIC DNA]</scope>
    <source>
        <strain evidence="9 10">DSM 28246</strain>
    </source>
</reference>
<comment type="caution">
    <text evidence="9">The sequence shown here is derived from an EMBL/GenBank/DDBJ whole genome shotgun (WGS) entry which is preliminary data.</text>
</comment>